<dbReference type="RefSeq" id="WP_137437154.1">
    <property type="nucleotide sequence ID" value="NZ_SZYH01000001.1"/>
</dbReference>
<dbReference type="EMBL" id="SZYH01000001">
    <property type="protein sequence ID" value="TKV69544.1"/>
    <property type="molecule type" value="Genomic_DNA"/>
</dbReference>
<proteinExistence type="predicted"/>
<dbReference type="GO" id="GO:0042802">
    <property type="term" value="F:identical protein binding"/>
    <property type="evidence" value="ECO:0007669"/>
    <property type="project" value="InterPro"/>
</dbReference>
<dbReference type="AlphaFoldDB" id="A0A4U6R6M3"/>
<accession>A0A4U6R6M3</accession>
<dbReference type="InterPro" id="IPR019734">
    <property type="entry name" value="TPR_rpt"/>
</dbReference>
<dbReference type="Pfam" id="PF13432">
    <property type="entry name" value="TPR_16"/>
    <property type="match status" value="1"/>
</dbReference>
<reference evidence="3 4" key="1">
    <citation type="submission" date="2019-05" db="EMBL/GenBank/DDBJ databases">
        <title>Marinobacter panjinensis sp. nov., a moderately halophilic bacterium isolated from sea tidal flat environment.</title>
        <authorList>
            <person name="Yang W."/>
            <person name="An M."/>
            <person name="He W."/>
            <person name="Luo X."/>
            <person name="Zhu L."/>
            <person name="Chen G."/>
            <person name="Zhang Y."/>
            <person name="Wang Y."/>
        </authorList>
    </citation>
    <scope>NUCLEOTIDE SEQUENCE [LARGE SCALE GENOMIC DNA]</scope>
    <source>
        <strain evidence="3 4">PJ-16</strain>
    </source>
</reference>
<evidence type="ECO:0000313" key="4">
    <source>
        <dbReference type="Proteomes" id="UP000308488"/>
    </source>
</evidence>
<dbReference type="InterPro" id="IPR011717">
    <property type="entry name" value="TPR-4"/>
</dbReference>
<sequence>MRPITLATLFIALMILAPFSMAEEGTGSPDFEAGVAAFGAGELTAARAHFERARNAGLNTPSLLYNLGVVYFRLGQYESAEAVFLELLDTPHAPLARYNLGLVMQESGRPEAARRWFEQASGPESPEKVRVLALRQLDEPEADRFGEISGSGYLWAAGGYDDNIAGTPDDASSNQAGVFADLLAAGDARIGDDGFGLHGVAYSRQYPGNTEFDNTYLSTGASLLKGVGAGELKSTLSVAGSWFGGEVLEREVRLAAVYWPDQCFFMSILSGVDCSASGSLSTIRGGSGFSAYDGEMLRVDVSAWKSAGSWLFRGRYLLEVNDRKDLTTGQEFFSVSPLRNLVSAEARYYVSGRLSLGARGDIRHSRYRDDHRLVSGNAVVSERRTDNRLRGVLLAEYRLTGPWLVLAEWSMLNNRSTIERYDYSRREVMVGVEMGF</sequence>
<gene>
    <name evidence="3" type="ORF">FDP08_16230</name>
</gene>
<organism evidence="3 4">
    <name type="scientific">Marinobacter panjinensis</name>
    <dbReference type="NCBI Taxonomy" id="2576384"/>
    <lineage>
        <taxon>Bacteria</taxon>
        <taxon>Pseudomonadati</taxon>
        <taxon>Pseudomonadota</taxon>
        <taxon>Gammaproteobacteria</taxon>
        <taxon>Pseudomonadales</taxon>
        <taxon>Marinobacteraceae</taxon>
        <taxon>Marinobacter</taxon>
    </lineage>
</organism>
<dbReference type="PROSITE" id="PS50005">
    <property type="entry name" value="TPR"/>
    <property type="match status" value="1"/>
</dbReference>
<keyword evidence="4" id="KW-1185">Reference proteome</keyword>
<dbReference type="OrthoDB" id="6348659at2"/>
<name>A0A4U6R6M3_9GAMM</name>
<evidence type="ECO:0000256" key="2">
    <source>
        <dbReference type="SAM" id="SignalP"/>
    </source>
</evidence>
<evidence type="ECO:0000313" key="3">
    <source>
        <dbReference type="EMBL" id="TKV69544.1"/>
    </source>
</evidence>
<keyword evidence="2" id="KW-0732">Signal</keyword>
<keyword evidence="1" id="KW-0802">TPR repeat</keyword>
<dbReference type="Gene3D" id="1.25.40.10">
    <property type="entry name" value="Tetratricopeptide repeat domain"/>
    <property type="match status" value="1"/>
</dbReference>
<feature type="chain" id="PRO_5020931728" evidence="2">
    <location>
        <begin position="23"/>
        <end position="436"/>
    </location>
</feature>
<feature type="repeat" description="TPR" evidence="1">
    <location>
        <begin position="61"/>
        <end position="94"/>
    </location>
</feature>
<evidence type="ECO:0000256" key="1">
    <source>
        <dbReference type="PROSITE-ProRule" id="PRU00339"/>
    </source>
</evidence>
<feature type="signal peptide" evidence="2">
    <location>
        <begin position="1"/>
        <end position="22"/>
    </location>
</feature>
<protein>
    <submittedName>
        <fullName evidence="3">Tetratricopeptide repeat protein</fullName>
    </submittedName>
</protein>
<dbReference type="Pfam" id="PF07721">
    <property type="entry name" value="TPR_4"/>
    <property type="match status" value="1"/>
</dbReference>
<dbReference type="Proteomes" id="UP000308488">
    <property type="component" value="Unassembled WGS sequence"/>
</dbReference>
<dbReference type="SUPFAM" id="SSF48452">
    <property type="entry name" value="TPR-like"/>
    <property type="match status" value="1"/>
</dbReference>
<comment type="caution">
    <text evidence="3">The sequence shown here is derived from an EMBL/GenBank/DDBJ whole genome shotgun (WGS) entry which is preliminary data.</text>
</comment>
<dbReference type="InterPro" id="IPR011990">
    <property type="entry name" value="TPR-like_helical_dom_sf"/>
</dbReference>